<gene>
    <name evidence="2" type="ORF">EVAR_4407_1</name>
</gene>
<dbReference type="AlphaFoldDB" id="A0A4C1T0E1"/>
<organism evidence="2 3">
    <name type="scientific">Eumeta variegata</name>
    <name type="common">Bagworm moth</name>
    <name type="synonym">Eumeta japonica</name>
    <dbReference type="NCBI Taxonomy" id="151549"/>
    <lineage>
        <taxon>Eukaryota</taxon>
        <taxon>Metazoa</taxon>
        <taxon>Ecdysozoa</taxon>
        <taxon>Arthropoda</taxon>
        <taxon>Hexapoda</taxon>
        <taxon>Insecta</taxon>
        <taxon>Pterygota</taxon>
        <taxon>Neoptera</taxon>
        <taxon>Endopterygota</taxon>
        <taxon>Lepidoptera</taxon>
        <taxon>Glossata</taxon>
        <taxon>Ditrysia</taxon>
        <taxon>Tineoidea</taxon>
        <taxon>Psychidae</taxon>
        <taxon>Oiketicinae</taxon>
        <taxon>Eumeta</taxon>
    </lineage>
</organism>
<feature type="region of interest" description="Disordered" evidence="1">
    <location>
        <begin position="1"/>
        <end position="33"/>
    </location>
</feature>
<accession>A0A4C1T0E1</accession>
<comment type="caution">
    <text evidence="2">The sequence shown here is derived from an EMBL/GenBank/DDBJ whole genome shotgun (WGS) entry which is preliminary data.</text>
</comment>
<evidence type="ECO:0000313" key="3">
    <source>
        <dbReference type="Proteomes" id="UP000299102"/>
    </source>
</evidence>
<evidence type="ECO:0000313" key="2">
    <source>
        <dbReference type="EMBL" id="GBP06967.1"/>
    </source>
</evidence>
<proteinExistence type="predicted"/>
<reference evidence="2 3" key="1">
    <citation type="journal article" date="2019" name="Commun. Biol.">
        <title>The bagworm genome reveals a unique fibroin gene that provides high tensile strength.</title>
        <authorList>
            <person name="Kono N."/>
            <person name="Nakamura H."/>
            <person name="Ohtoshi R."/>
            <person name="Tomita M."/>
            <person name="Numata K."/>
            <person name="Arakawa K."/>
        </authorList>
    </citation>
    <scope>NUCLEOTIDE SEQUENCE [LARGE SCALE GENOMIC DNA]</scope>
</reference>
<dbReference type="EMBL" id="BGZK01000024">
    <property type="protein sequence ID" value="GBP06967.1"/>
    <property type="molecule type" value="Genomic_DNA"/>
</dbReference>
<evidence type="ECO:0000256" key="1">
    <source>
        <dbReference type="SAM" id="MobiDB-lite"/>
    </source>
</evidence>
<sequence>MEEAMFGISQRDKIRKKRNPQKYRSKRYVSQNQQSEMIVGRPGALYAGAVRIQSCYERYQYDDNSAVNVLSEANSELVHLTRVKLIGQFVRGHGQTPTLRPMPHAEPSALTTQTCVESNPPFLHSG</sequence>
<feature type="compositionally biased region" description="Basic residues" evidence="1">
    <location>
        <begin position="13"/>
        <end position="27"/>
    </location>
</feature>
<protein>
    <submittedName>
        <fullName evidence="2">Uncharacterized protein</fullName>
    </submittedName>
</protein>
<dbReference type="Proteomes" id="UP000299102">
    <property type="component" value="Unassembled WGS sequence"/>
</dbReference>
<keyword evidence="3" id="KW-1185">Reference proteome</keyword>
<name>A0A4C1T0E1_EUMVA</name>